<dbReference type="EMBL" id="RPFZ01000001">
    <property type="protein sequence ID" value="RPF72150.1"/>
    <property type="molecule type" value="Genomic_DNA"/>
</dbReference>
<accession>A0A3N5CX46</accession>
<proteinExistence type="predicted"/>
<feature type="region of interest" description="Disordered" evidence="1">
    <location>
        <begin position="185"/>
        <end position="206"/>
    </location>
</feature>
<dbReference type="OrthoDB" id="6695004at2"/>
<feature type="compositionally biased region" description="Polar residues" evidence="1">
    <location>
        <begin position="185"/>
        <end position="203"/>
    </location>
</feature>
<name>A0A3N5CX46_9SPHN</name>
<dbReference type="RefSeq" id="WP_123881284.1">
    <property type="nucleotide sequence ID" value="NZ_RPFZ01000001.1"/>
</dbReference>
<organism evidence="3 4">
    <name type="scientific">Aurantiacibacter spongiae</name>
    <dbReference type="NCBI Taxonomy" id="2488860"/>
    <lineage>
        <taxon>Bacteria</taxon>
        <taxon>Pseudomonadati</taxon>
        <taxon>Pseudomonadota</taxon>
        <taxon>Alphaproteobacteria</taxon>
        <taxon>Sphingomonadales</taxon>
        <taxon>Erythrobacteraceae</taxon>
        <taxon>Aurantiacibacter</taxon>
    </lineage>
</organism>
<dbReference type="Proteomes" id="UP000275232">
    <property type="component" value="Unassembled WGS sequence"/>
</dbReference>
<evidence type="ECO:0000313" key="4">
    <source>
        <dbReference type="Proteomes" id="UP000275232"/>
    </source>
</evidence>
<feature type="transmembrane region" description="Helical" evidence="2">
    <location>
        <begin position="6"/>
        <end position="28"/>
    </location>
</feature>
<keyword evidence="2" id="KW-1133">Transmembrane helix</keyword>
<gene>
    <name evidence="3" type="ORF">EG799_11355</name>
</gene>
<evidence type="ECO:0000256" key="2">
    <source>
        <dbReference type="SAM" id="Phobius"/>
    </source>
</evidence>
<protein>
    <submittedName>
        <fullName evidence="3">Uncharacterized protein</fullName>
    </submittedName>
</protein>
<comment type="caution">
    <text evidence="3">The sequence shown here is derived from an EMBL/GenBank/DDBJ whole genome shotgun (WGS) entry which is preliminary data.</text>
</comment>
<feature type="transmembrane region" description="Helical" evidence="2">
    <location>
        <begin position="64"/>
        <end position="80"/>
    </location>
</feature>
<evidence type="ECO:0000313" key="3">
    <source>
        <dbReference type="EMBL" id="RPF72150.1"/>
    </source>
</evidence>
<dbReference type="AlphaFoldDB" id="A0A3N5CX46"/>
<feature type="transmembrane region" description="Helical" evidence="2">
    <location>
        <begin position="40"/>
        <end position="58"/>
    </location>
</feature>
<evidence type="ECO:0000256" key="1">
    <source>
        <dbReference type="SAM" id="MobiDB-lite"/>
    </source>
</evidence>
<keyword evidence="4" id="KW-1185">Reference proteome</keyword>
<keyword evidence="2" id="KW-0812">Transmembrane</keyword>
<feature type="transmembrane region" description="Helical" evidence="2">
    <location>
        <begin position="117"/>
        <end position="134"/>
    </location>
</feature>
<keyword evidence="2" id="KW-0472">Membrane</keyword>
<reference evidence="3 4" key="1">
    <citation type="submission" date="2018-11" db="EMBL/GenBank/DDBJ databases">
        <title>Erythrobacter spongiae sp. nov., isolated from a marine sponge.</title>
        <authorList>
            <person name="Zhuang L."/>
            <person name="Luo L."/>
        </authorList>
    </citation>
    <scope>NUCLEOTIDE SEQUENCE [LARGE SCALE GENOMIC DNA]</scope>
    <source>
        <strain evidence="3 4">HN-E23</strain>
    </source>
</reference>
<sequence length="328" mass="35569">MNSKAMSFVGAGLLIVGLFLPIATLPFLGNVTLMSNGFNIVAIGLLILGLLSGFLAWAERRDTLIWTGGAALLTVIYMFGRMQWAMTQMRTGMAEELEGNPFAGLAQTAMASVGLQWGWLILAAGPALLVYVAVQDRKADGSSMFSAGDNVERIAAGISVLALLIAPVQDAWGYFTAPDAEETATANSVLSSPVTQSETSSGPTAEEANYISDSLRLYEFEAKYYDSMLDGRTPGVDFKIKNEGDRTINSLTVKVVFYDADDQPIAEELYYPVNVGGFSMGNEDRPLRPNYIWQQESDRFYTAKNVPSEWSEGNARATITDIEFDPAG</sequence>